<dbReference type="SUPFAM" id="SSF103473">
    <property type="entry name" value="MFS general substrate transporter"/>
    <property type="match status" value="1"/>
</dbReference>
<gene>
    <name evidence="8" type="ORF">D6851_05725</name>
</gene>
<evidence type="ECO:0000313" key="9">
    <source>
        <dbReference type="Proteomes" id="UP000284395"/>
    </source>
</evidence>
<keyword evidence="5 6" id="KW-0472">Membrane</keyword>
<organism evidence="8 9">
    <name type="scientific">Altericroceibacterium spongiae</name>
    <dbReference type="NCBI Taxonomy" id="2320269"/>
    <lineage>
        <taxon>Bacteria</taxon>
        <taxon>Pseudomonadati</taxon>
        <taxon>Pseudomonadota</taxon>
        <taxon>Alphaproteobacteria</taxon>
        <taxon>Sphingomonadales</taxon>
        <taxon>Erythrobacteraceae</taxon>
        <taxon>Altericroceibacterium</taxon>
    </lineage>
</organism>
<protein>
    <submittedName>
        <fullName evidence="8">MFS transporter</fullName>
    </submittedName>
</protein>
<comment type="subcellular location">
    <subcellularLocation>
        <location evidence="1">Membrane</location>
        <topology evidence="1">Multi-pass membrane protein</topology>
    </subcellularLocation>
</comment>
<feature type="transmembrane region" description="Helical" evidence="6">
    <location>
        <begin position="398"/>
        <end position="418"/>
    </location>
</feature>
<keyword evidence="9" id="KW-1185">Reference proteome</keyword>
<dbReference type="PANTHER" id="PTHR23505">
    <property type="entry name" value="SPINSTER"/>
    <property type="match status" value="1"/>
</dbReference>
<feature type="transmembrane region" description="Helical" evidence="6">
    <location>
        <begin position="81"/>
        <end position="107"/>
    </location>
</feature>
<dbReference type="InterPro" id="IPR020846">
    <property type="entry name" value="MFS_dom"/>
</dbReference>
<proteinExistence type="predicted"/>
<reference evidence="8 9" key="1">
    <citation type="submission" date="2018-09" db="EMBL/GenBank/DDBJ databases">
        <title>Altererythrobacter spongiae sp. nov., isolated from a marine sponge.</title>
        <authorList>
            <person name="Zhuang L."/>
            <person name="Luo L."/>
        </authorList>
    </citation>
    <scope>NUCLEOTIDE SEQUENCE [LARGE SCALE GENOMIC DNA]</scope>
    <source>
        <strain evidence="8 9">HN-Y73</strain>
    </source>
</reference>
<dbReference type="OrthoDB" id="7400989at2"/>
<dbReference type="Proteomes" id="UP000284395">
    <property type="component" value="Unassembled WGS sequence"/>
</dbReference>
<dbReference type="InterPro" id="IPR011701">
    <property type="entry name" value="MFS"/>
</dbReference>
<accession>A0A420EQ31</accession>
<dbReference type="PANTHER" id="PTHR23505:SF79">
    <property type="entry name" value="PROTEIN SPINSTER"/>
    <property type="match status" value="1"/>
</dbReference>
<keyword evidence="4 6" id="KW-1133">Transmembrane helix</keyword>
<feature type="transmembrane region" description="Helical" evidence="6">
    <location>
        <begin position="463"/>
        <end position="483"/>
    </location>
</feature>
<dbReference type="Pfam" id="PF07690">
    <property type="entry name" value="MFS_1"/>
    <property type="match status" value="1"/>
</dbReference>
<sequence>MPASTKVSKAGWYALTLVSLTQAMSLLDRQILSILATNIREDLHIGDAELGLLYGTVFALFYALFSLPLGRLADGWLRGKLLAICITIWSFSAGLAAFASGFTLLALSRLGVGIGEAAAQPAGYSLIFDEFPKAKRGIATAAMAIAVALGLGLSMMLGGVAADWWDTTYANGNAPLGFAGWQFAFIVASLPGFLLAIMLYRMKEPRRGAIEGIETAKDAHPFKSSAALLGSVTPGLNWISLWKRNAGRKQWITNLAGLAVIILFTLGMISWAQGFSPRPALDIGGFPLNPHVLQWVVVGFGLFVVLNLFQSFKLSDPPTAAVILSPSLMLLVGAGSLQYAINYGVMGFTPSFLMRSYGLSAGETGLQFGLLSAVLGIMGPVIAGPLTDIVNKRLAGPGRVGLALFSLGVSPLIAIWVYHAPTAGSFYLRFTLYSLILTMWMPPLYSMMYDLVLPRMRGITSSIYIMVSTLFGLGIGPYAVGMISDANGGDLASAILSVNLVAPLIVVMLVIVMIRVNRDEASILDRARAAGEPV</sequence>
<dbReference type="AlphaFoldDB" id="A0A420EQ31"/>
<feature type="transmembrane region" description="Helical" evidence="6">
    <location>
        <begin position="430"/>
        <end position="451"/>
    </location>
</feature>
<evidence type="ECO:0000256" key="3">
    <source>
        <dbReference type="ARBA" id="ARBA00022692"/>
    </source>
</evidence>
<dbReference type="InterPro" id="IPR036259">
    <property type="entry name" value="MFS_trans_sf"/>
</dbReference>
<evidence type="ECO:0000256" key="4">
    <source>
        <dbReference type="ARBA" id="ARBA00022989"/>
    </source>
</evidence>
<keyword evidence="2" id="KW-0813">Transport</keyword>
<feature type="domain" description="Major facilitator superfamily (MFS) profile" evidence="7">
    <location>
        <begin position="14"/>
        <end position="520"/>
    </location>
</feature>
<feature type="transmembrane region" description="Helical" evidence="6">
    <location>
        <begin position="365"/>
        <end position="386"/>
    </location>
</feature>
<dbReference type="EMBL" id="RAPF01000002">
    <property type="protein sequence ID" value="RKF22792.1"/>
    <property type="molecule type" value="Genomic_DNA"/>
</dbReference>
<evidence type="ECO:0000256" key="2">
    <source>
        <dbReference type="ARBA" id="ARBA00022448"/>
    </source>
</evidence>
<feature type="transmembrane region" description="Helical" evidence="6">
    <location>
        <begin position="50"/>
        <end position="69"/>
    </location>
</feature>
<feature type="transmembrane region" description="Helical" evidence="6">
    <location>
        <begin position="12"/>
        <end position="29"/>
    </location>
</feature>
<dbReference type="GO" id="GO:0016020">
    <property type="term" value="C:membrane"/>
    <property type="evidence" value="ECO:0007669"/>
    <property type="project" value="UniProtKB-SubCell"/>
</dbReference>
<name>A0A420EQ31_9SPHN</name>
<feature type="transmembrane region" description="Helical" evidence="6">
    <location>
        <begin position="138"/>
        <end position="161"/>
    </location>
</feature>
<dbReference type="PROSITE" id="PS50850">
    <property type="entry name" value="MFS"/>
    <property type="match status" value="1"/>
</dbReference>
<evidence type="ECO:0000313" key="8">
    <source>
        <dbReference type="EMBL" id="RKF22792.1"/>
    </source>
</evidence>
<dbReference type="GO" id="GO:0022857">
    <property type="term" value="F:transmembrane transporter activity"/>
    <property type="evidence" value="ECO:0007669"/>
    <property type="project" value="InterPro"/>
</dbReference>
<feature type="transmembrane region" description="Helical" evidence="6">
    <location>
        <begin position="495"/>
        <end position="516"/>
    </location>
</feature>
<dbReference type="InterPro" id="IPR044770">
    <property type="entry name" value="MFS_spinster-like"/>
</dbReference>
<feature type="transmembrane region" description="Helical" evidence="6">
    <location>
        <begin position="292"/>
        <end position="309"/>
    </location>
</feature>
<dbReference type="Gene3D" id="1.20.1250.20">
    <property type="entry name" value="MFS general substrate transporter like domains"/>
    <property type="match status" value="2"/>
</dbReference>
<comment type="caution">
    <text evidence="8">The sequence shown here is derived from an EMBL/GenBank/DDBJ whole genome shotgun (WGS) entry which is preliminary data.</text>
</comment>
<evidence type="ECO:0000259" key="7">
    <source>
        <dbReference type="PROSITE" id="PS50850"/>
    </source>
</evidence>
<evidence type="ECO:0000256" key="5">
    <source>
        <dbReference type="ARBA" id="ARBA00023136"/>
    </source>
</evidence>
<evidence type="ECO:0000256" key="1">
    <source>
        <dbReference type="ARBA" id="ARBA00004141"/>
    </source>
</evidence>
<keyword evidence="3 6" id="KW-0812">Transmembrane</keyword>
<feature type="transmembrane region" description="Helical" evidence="6">
    <location>
        <begin position="321"/>
        <end position="345"/>
    </location>
</feature>
<feature type="transmembrane region" description="Helical" evidence="6">
    <location>
        <begin position="251"/>
        <end position="272"/>
    </location>
</feature>
<evidence type="ECO:0000256" key="6">
    <source>
        <dbReference type="SAM" id="Phobius"/>
    </source>
</evidence>
<feature type="transmembrane region" description="Helical" evidence="6">
    <location>
        <begin position="181"/>
        <end position="200"/>
    </location>
</feature>